<organism evidence="4 5">
    <name type="scientific">Prunus yedoensis var. nudiflora</name>
    <dbReference type="NCBI Taxonomy" id="2094558"/>
    <lineage>
        <taxon>Eukaryota</taxon>
        <taxon>Viridiplantae</taxon>
        <taxon>Streptophyta</taxon>
        <taxon>Embryophyta</taxon>
        <taxon>Tracheophyta</taxon>
        <taxon>Spermatophyta</taxon>
        <taxon>Magnoliopsida</taxon>
        <taxon>eudicotyledons</taxon>
        <taxon>Gunneridae</taxon>
        <taxon>Pentapetalae</taxon>
        <taxon>rosids</taxon>
        <taxon>fabids</taxon>
        <taxon>Rosales</taxon>
        <taxon>Rosaceae</taxon>
        <taxon>Amygdaloideae</taxon>
        <taxon>Amygdaleae</taxon>
        <taxon>Prunus</taxon>
    </lineage>
</organism>
<dbReference type="InterPro" id="IPR002885">
    <property type="entry name" value="PPR_rpt"/>
</dbReference>
<dbReference type="Pfam" id="PF01535">
    <property type="entry name" value="PPR"/>
    <property type="match status" value="2"/>
</dbReference>
<keyword evidence="2" id="KW-0677">Repeat</keyword>
<gene>
    <name evidence="4" type="ORF">Pyn_28611</name>
</gene>
<evidence type="ECO:0000313" key="5">
    <source>
        <dbReference type="Proteomes" id="UP000250321"/>
    </source>
</evidence>
<dbReference type="Proteomes" id="UP000250321">
    <property type="component" value="Unassembled WGS sequence"/>
</dbReference>
<proteinExistence type="inferred from homology"/>
<reference evidence="4 5" key="1">
    <citation type="submission" date="2018-02" db="EMBL/GenBank/DDBJ databases">
        <title>Draft genome of wild Prunus yedoensis var. nudiflora.</title>
        <authorList>
            <person name="Baek S."/>
            <person name="Kim J.-H."/>
            <person name="Choi K."/>
            <person name="Kim G.-B."/>
            <person name="Cho A."/>
            <person name="Jang H."/>
            <person name="Shin C.-H."/>
            <person name="Yu H.-J."/>
            <person name="Mun J.-H."/>
        </authorList>
    </citation>
    <scope>NUCLEOTIDE SEQUENCE [LARGE SCALE GENOMIC DNA]</scope>
    <source>
        <strain evidence="5">cv. Jeju island</strain>
        <tissue evidence="4">Leaf</tissue>
    </source>
</reference>
<dbReference type="EMBL" id="PJQY01000123">
    <property type="protein sequence ID" value="PQQ18115.1"/>
    <property type="molecule type" value="Genomic_DNA"/>
</dbReference>
<comment type="similarity">
    <text evidence="1">Belongs to the PPR family. P subfamily.</text>
</comment>
<feature type="repeat" description="PPR" evidence="3">
    <location>
        <begin position="158"/>
        <end position="192"/>
    </location>
</feature>
<dbReference type="AlphaFoldDB" id="A0A314ZE50"/>
<dbReference type="PANTHER" id="PTHR47932">
    <property type="entry name" value="ATPASE EXPRESSION PROTEIN 3"/>
    <property type="match status" value="1"/>
</dbReference>
<dbReference type="NCBIfam" id="TIGR00756">
    <property type="entry name" value="PPR"/>
    <property type="match status" value="4"/>
</dbReference>
<feature type="repeat" description="PPR" evidence="3">
    <location>
        <begin position="43"/>
        <end position="77"/>
    </location>
</feature>
<evidence type="ECO:0000256" key="2">
    <source>
        <dbReference type="ARBA" id="ARBA00022737"/>
    </source>
</evidence>
<feature type="repeat" description="PPR" evidence="3">
    <location>
        <begin position="88"/>
        <end position="122"/>
    </location>
</feature>
<dbReference type="PROSITE" id="PS51375">
    <property type="entry name" value="PPR"/>
    <property type="match status" value="4"/>
</dbReference>
<dbReference type="OrthoDB" id="185373at2759"/>
<evidence type="ECO:0000256" key="1">
    <source>
        <dbReference type="ARBA" id="ARBA00007626"/>
    </source>
</evidence>
<protein>
    <recommendedName>
        <fullName evidence="6">Pentatricopeptide repeat-containing protein</fullName>
    </recommendedName>
</protein>
<dbReference type="Pfam" id="PF13041">
    <property type="entry name" value="PPR_2"/>
    <property type="match status" value="1"/>
</dbReference>
<evidence type="ECO:0008006" key="6">
    <source>
        <dbReference type="Google" id="ProtNLM"/>
    </source>
</evidence>
<dbReference type="STRING" id="2094558.A0A314ZE50"/>
<evidence type="ECO:0000256" key="3">
    <source>
        <dbReference type="PROSITE-ProRule" id="PRU00708"/>
    </source>
</evidence>
<dbReference type="InterPro" id="IPR011990">
    <property type="entry name" value="TPR-like_helical_dom_sf"/>
</dbReference>
<feature type="repeat" description="PPR" evidence="3">
    <location>
        <begin position="8"/>
        <end position="42"/>
    </location>
</feature>
<evidence type="ECO:0000313" key="4">
    <source>
        <dbReference type="EMBL" id="PQQ18115.1"/>
    </source>
</evidence>
<keyword evidence="5" id="KW-1185">Reference proteome</keyword>
<dbReference type="Gene3D" id="1.25.40.10">
    <property type="entry name" value="Tetratricopeptide repeat domain"/>
    <property type="match status" value="2"/>
</dbReference>
<dbReference type="GO" id="GO:0003729">
    <property type="term" value="F:mRNA binding"/>
    <property type="evidence" value="ECO:0007669"/>
    <property type="project" value="TreeGrafter"/>
</dbReference>
<name>A0A314ZE50_PRUYE</name>
<comment type="caution">
    <text evidence="4">The sequence shown here is derived from an EMBL/GenBank/DDBJ whole genome shotgun (WGS) entry which is preliminary data.</text>
</comment>
<dbReference type="PANTHER" id="PTHR47932:SF25">
    <property type="entry name" value="OS01G0833000 PROTEIN"/>
    <property type="match status" value="1"/>
</dbReference>
<sequence length="235" mass="26629">MVEKGFAATASFNALINGFCKLGKMMEAYRLFEDMVDKHVTPNHVSYTILIVSLCKEGLMNESEKLFLEMQKRNLTPTIRMGRGLKPDEVNYGMMADAYCKEGDWVKCLKLVDEVLVNGTIMNSIVVDALTINLFQKEEFSKLMKSLDEMGEQGFALSLATCSTLVRGFYRLGNVEKAARILESMLSFGWNFWFSPIPGSGENKSKCWPEKGGLSKLWWWKSFAFAMSTFLIVNQ</sequence>
<accession>A0A314ZE50</accession>